<evidence type="ECO:0000256" key="1">
    <source>
        <dbReference type="ARBA" id="ARBA00001947"/>
    </source>
</evidence>
<dbReference type="GO" id="GO:0004180">
    <property type="term" value="F:carboxypeptidase activity"/>
    <property type="evidence" value="ECO:0007669"/>
    <property type="project" value="UniProtKB-KW"/>
</dbReference>
<comment type="cofactor">
    <cofactor evidence="1">
        <name>Zn(2+)</name>
        <dbReference type="ChEBI" id="CHEBI:29105"/>
    </cofactor>
</comment>
<reference evidence="2 3" key="1">
    <citation type="submission" date="2019-02" db="EMBL/GenBank/DDBJ databases">
        <title>Opniocepnalus argus genome.</title>
        <authorList>
            <person name="Zhou C."/>
            <person name="Xiao S."/>
        </authorList>
    </citation>
    <scope>NUCLEOTIDE SEQUENCE [LARGE SCALE GENOMIC DNA]</scope>
    <source>
        <strain evidence="2">OARG1902GOOAL</strain>
        <tissue evidence="2">Muscle</tissue>
    </source>
</reference>
<proteinExistence type="predicted"/>
<name>A0A6G1PKW5_CHAAH</name>
<dbReference type="EMBL" id="CM015717">
    <property type="protein sequence ID" value="KAF3690940.1"/>
    <property type="molecule type" value="Genomic_DNA"/>
</dbReference>
<gene>
    <name evidence="2" type="ORF">EXN66_Car006614</name>
</gene>
<sequence length="382" mass="43039">MGHHKQTIKNESGDVVQLVSLWEQLQAGERTFGDNRFVSLLECLFQCVMIILFGNDGTVPRPEMGRGEAQGACSSGLPCSLFAQEVTELFSLAYNYNVVMGQAAVIKINSQDFSTLRQGHTLPSREKRPRSAIAVLSHLLLIALFHLSPNTPNPPIIHRSHLLLPFILLPQSMCQSCCGSTVVLHAWSSSRKLPRWSKQRLPAKNVYYYRCPDHRRNYVMSFAFCFDREDDVYQFAYCYPYTYSRLQHYLASLECRNLPYLQREQLGLSVACYTGPDQTCFTSQQTYTQPLDQLRSQTHTRTANETGHKPDLCRVATFPNKHLDTVVCGGHRVLHGQQGESQGVNKVIGSSRFITCCVLEGKRFDEDSGHAALLACVSNSIH</sequence>
<keyword evidence="2" id="KW-0121">Carboxypeptidase</keyword>
<evidence type="ECO:0000313" key="2">
    <source>
        <dbReference type="EMBL" id="KAF3690940.1"/>
    </source>
</evidence>
<keyword evidence="3" id="KW-1185">Reference proteome</keyword>
<organism evidence="2 3">
    <name type="scientific">Channa argus</name>
    <name type="common">Northern snakehead</name>
    <name type="synonym">Ophicephalus argus</name>
    <dbReference type="NCBI Taxonomy" id="215402"/>
    <lineage>
        <taxon>Eukaryota</taxon>
        <taxon>Metazoa</taxon>
        <taxon>Chordata</taxon>
        <taxon>Craniata</taxon>
        <taxon>Vertebrata</taxon>
        <taxon>Euteleostomi</taxon>
        <taxon>Actinopterygii</taxon>
        <taxon>Neopterygii</taxon>
        <taxon>Teleostei</taxon>
        <taxon>Neoteleostei</taxon>
        <taxon>Acanthomorphata</taxon>
        <taxon>Anabantaria</taxon>
        <taxon>Anabantiformes</taxon>
        <taxon>Channoidei</taxon>
        <taxon>Channidae</taxon>
        <taxon>Channa</taxon>
    </lineage>
</organism>
<keyword evidence="2" id="KW-0378">Hydrolase</keyword>
<evidence type="ECO:0000313" key="3">
    <source>
        <dbReference type="Proteomes" id="UP000503349"/>
    </source>
</evidence>
<dbReference type="AlphaFoldDB" id="A0A6G1PKW5"/>
<accession>A0A6G1PKW5</accession>
<dbReference type="PANTHER" id="PTHR12756:SF9">
    <property type="entry name" value="CYTOSOLIC CARBOXYPEPTIDASE 6"/>
    <property type="match status" value="1"/>
</dbReference>
<reference evidence="3" key="2">
    <citation type="submission" date="2019-02" db="EMBL/GenBank/DDBJ databases">
        <title>Opniocepnalus argus Var Kimnra genome.</title>
        <authorList>
            <person name="Zhou C."/>
            <person name="Xiao S."/>
        </authorList>
    </citation>
    <scope>NUCLEOTIDE SEQUENCE [LARGE SCALE GENOMIC DNA]</scope>
</reference>
<protein>
    <submittedName>
        <fullName evidence="2">Cytosolic carboxypeptidase 6</fullName>
    </submittedName>
</protein>
<keyword evidence="2" id="KW-0645">Protease</keyword>
<dbReference type="PANTHER" id="PTHR12756">
    <property type="entry name" value="CYTOSOLIC CARBOXYPEPTIDASE"/>
    <property type="match status" value="1"/>
</dbReference>
<dbReference type="InterPro" id="IPR050821">
    <property type="entry name" value="Cytosolic_carboxypeptidase"/>
</dbReference>
<dbReference type="Proteomes" id="UP000503349">
    <property type="component" value="Chromosome 6"/>
</dbReference>